<name>A0ACB9KTX5_BAUVA</name>
<organism evidence="1 2">
    <name type="scientific">Bauhinia variegata</name>
    <name type="common">Purple orchid tree</name>
    <name type="synonym">Phanera variegata</name>
    <dbReference type="NCBI Taxonomy" id="167791"/>
    <lineage>
        <taxon>Eukaryota</taxon>
        <taxon>Viridiplantae</taxon>
        <taxon>Streptophyta</taxon>
        <taxon>Embryophyta</taxon>
        <taxon>Tracheophyta</taxon>
        <taxon>Spermatophyta</taxon>
        <taxon>Magnoliopsida</taxon>
        <taxon>eudicotyledons</taxon>
        <taxon>Gunneridae</taxon>
        <taxon>Pentapetalae</taxon>
        <taxon>rosids</taxon>
        <taxon>fabids</taxon>
        <taxon>Fabales</taxon>
        <taxon>Fabaceae</taxon>
        <taxon>Cercidoideae</taxon>
        <taxon>Cercideae</taxon>
        <taxon>Bauhiniinae</taxon>
        <taxon>Bauhinia</taxon>
    </lineage>
</organism>
<reference evidence="1 2" key="1">
    <citation type="journal article" date="2022" name="DNA Res.">
        <title>Chromosomal-level genome assembly of the orchid tree Bauhinia variegata (Leguminosae; Cercidoideae) supports the allotetraploid origin hypothesis of Bauhinia.</title>
        <authorList>
            <person name="Zhong Y."/>
            <person name="Chen Y."/>
            <person name="Zheng D."/>
            <person name="Pang J."/>
            <person name="Liu Y."/>
            <person name="Luo S."/>
            <person name="Meng S."/>
            <person name="Qian L."/>
            <person name="Wei D."/>
            <person name="Dai S."/>
            <person name="Zhou R."/>
        </authorList>
    </citation>
    <scope>NUCLEOTIDE SEQUENCE [LARGE SCALE GENOMIC DNA]</scope>
    <source>
        <strain evidence="1">BV-YZ2020</strain>
    </source>
</reference>
<evidence type="ECO:0000313" key="1">
    <source>
        <dbReference type="EMBL" id="KAI4300802.1"/>
    </source>
</evidence>
<sequence>MAGMKGLLKKGLGEMGFNAGGGVINWFPGHMAAASRAIRNRLKVADLVIEVRDARIPLSSANADLQPQLSGKRRVIALNKKDLANPNIMHKWIHYFDTGKQDCLPINAHSKSSVKKLLELVEFKLKEVISREPTLLVMVVGVPNVGKSALINSIHQIASSRFPVQEKKKRATVGPLPGVTQDIAGYKIAHQPSIYVLDTPGVLVPSIPDIETGLKLALAGSVKDSVVGEERIVQYLLAILNTRGTPLHWKHLNNRRMEGIRYDSEQRHEYNLKDLRPKRRNLPNKSDAVYIEDLVWEVQRALYLTLMEFRGNAEDEGDLENLIDQQFGALQKAMKIPHKASEARLMVSKKFLTLFRTGKLGPFILDDVPHTDAESCVVTHKE</sequence>
<gene>
    <name evidence="1" type="ORF">L6164_034136</name>
</gene>
<proteinExistence type="predicted"/>
<comment type="caution">
    <text evidence="1">The sequence shown here is derived from an EMBL/GenBank/DDBJ whole genome shotgun (WGS) entry which is preliminary data.</text>
</comment>
<evidence type="ECO:0000313" key="2">
    <source>
        <dbReference type="Proteomes" id="UP000828941"/>
    </source>
</evidence>
<dbReference type="EMBL" id="CM039438">
    <property type="protein sequence ID" value="KAI4300802.1"/>
    <property type="molecule type" value="Genomic_DNA"/>
</dbReference>
<dbReference type="Proteomes" id="UP000828941">
    <property type="component" value="Chromosome 13"/>
</dbReference>
<keyword evidence="2" id="KW-1185">Reference proteome</keyword>
<protein>
    <submittedName>
        <fullName evidence="1">Uncharacterized protein</fullName>
    </submittedName>
</protein>
<accession>A0ACB9KTX5</accession>